<evidence type="ECO:0000256" key="1">
    <source>
        <dbReference type="SAM" id="Phobius"/>
    </source>
</evidence>
<feature type="transmembrane region" description="Helical" evidence="1">
    <location>
        <begin position="156"/>
        <end position="178"/>
    </location>
</feature>
<accession>A0A556PN89</accession>
<evidence type="ECO:0008006" key="4">
    <source>
        <dbReference type="Google" id="ProtNLM"/>
    </source>
</evidence>
<keyword evidence="3" id="KW-1185">Reference proteome</keyword>
<feature type="transmembrane region" description="Helical" evidence="1">
    <location>
        <begin position="90"/>
        <end position="114"/>
    </location>
</feature>
<keyword evidence="1" id="KW-1133">Transmembrane helix</keyword>
<dbReference type="NCBIfam" id="NF038403">
    <property type="entry name" value="perm_prefix_1"/>
    <property type="match status" value="1"/>
</dbReference>
<keyword evidence="1" id="KW-0472">Membrane</keyword>
<evidence type="ECO:0000313" key="2">
    <source>
        <dbReference type="EMBL" id="TSJ65860.1"/>
    </source>
</evidence>
<name>A0A556PN89_9BACI</name>
<feature type="transmembrane region" description="Helical" evidence="1">
    <location>
        <begin position="126"/>
        <end position="144"/>
    </location>
</feature>
<dbReference type="EMBL" id="VMHE01000007">
    <property type="protein sequence ID" value="TSJ65860.1"/>
    <property type="molecule type" value="Genomic_DNA"/>
</dbReference>
<keyword evidence="1" id="KW-0812">Transmembrane</keyword>
<dbReference type="RefSeq" id="WP_144088425.1">
    <property type="nucleotide sequence ID" value="NZ_VMHE01000007.1"/>
</dbReference>
<protein>
    <recommendedName>
        <fullName evidence="4">DUF1129 family protein</fullName>
    </recommendedName>
</protein>
<dbReference type="OrthoDB" id="2963492at2"/>
<feature type="transmembrane region" description="Helical" evidence="1">
    <location>
        <begin position="184"/>
        <end position="206"/>
    </location>
</feature>
<dbReference type="InterPro" id="IPR047928">
    <property type="entry name" value="Perm_prefix_1"/>
</dbReference>
<proteinExistence type="predicted"/>
<evidence type="ECO:0000313" key="3">
    <source>
        <dbReference type="Proteomes" id="UP000316425"/>
    </source>
</evidence>
<comment type="caution">
    <text evidence="2">The sequence shown here is derived from an EMBL/GenBank/DDBJ whole genome shotgun (WGS) entry which is preliminary data.</text>
</comment>
<reference evidence="2 3" key="1">
    <citation type="submission" date="2019-07" db="EMBL/GenBank/DDBJ databases">
        <title>Allobacillus sp. nov. SKP isolated from shrimp paste of Euphausiacea.</title>
        <authorList>
            <person name="Kanchanasin P."/>
            <person name="Tanasupawat S."/>
            <person name="Shi W."/>
            <person name="Wu L."/>
            <person name="Ma J."/>
        </authorList>
    </citation>
    <scope>NUCLEOTIDE SEQUENCE [LARGE SCALE GENOMIC DNA]</scope>
    <source>
        <strain evidence="2 3">SKP4-8</strain>
    </source>
</reference>
<dbReference type="AlphaFoldDB" id="A0A556PN89"/>
<sequence length="214" mass="23946">MNLNRKIDHYLDQVFKDVGKSQQLFDLKQELRVNMQERIKDYKEQGMDETVAFREAKVSIGDLNGLVEDMRVYGQQETRNRIYSSMTNRISTGFIVLGIMLILFGVMMTISMIFMDLEPVAKSGTSIFVVLGSGLLVYGILARETRKRYAMSKVRAGLYGISISVILFAVFVGVTSGLATGQLFIAFSSATIFMVIGIGLIVMLLLSRGETLRK</sequence>
<gene>
    <name evidence="2" type="ORF">FPQ13_06015</name>
</gene>
<dbReference type="Proteomes" id="UP000316425">
    <property type="component" value="Unassembled WGS sequence"/>
</dbReference>
<organism evidence="2 3">
    <name type="scientific">Allobacillus salarius</name>
    <dbReference type="NCBI Taxonomy" id="1955272"/>
    <lineage>
        <taxon>Bacteria</taxon>
        <taxon>Bacillati</taxon>
        <taxon>Bacillota</taxon>
        <taxon>Bacilli</taxon>
        <taxon>Bacillales</taxon>
        <taxon>Bacillaceae</taxon>
        <taxon>Allobacillus</taxon>
    </lineage>
</organism>